<protein>
    <recommendedName>
        <fullName evidence="2">Leucine-rich repeat-containing protein 51</fullName>
    </recommendedName>
</protein>
<evidence type="ECO:0000256" key="5">
    <source>
        <dbReference type="ARBA" id="ARBA00022737"/>
    </source>
</evidence>
<dbReference type="Gene3D" id="3.80.10.10">
    <property type="entry name" value="Ribonuclease Inhibitor"/>
    <property type="match status" value="1"/>
</dbReference>
<keyword evidence="3" id="KW-0963">Cytoplasm</keyword>
<proteinExistence type="predicted"/>
<organism evidence="7 8">
    <name type="scientific">Acropora cervicornis</name>
    <name type="common">Staghorn coral</name>
    <dbReference type="NCBI Taxonomy" id="6130"/>
    <lineage>
        <taxon>Eukaryota</taxon>
        <taxon>Metazoa</taxon>
        <taxon>Cnidaria</taxon>
        <taxon>Anthozoa</taxon>
        <taxon>Hexacorallia</taxon>
        <taxon>Scleractinia</taxon>
        <taxon>Astrocoeniina</taxon>
        <taxon>Acroporidae</taxon>
        <taxon>Acropora</taxon>
    </lineage>
</organism>
<dbReference type="Proteomes" id="UP001249851">
    <property type="component" value="Unassembled WGS sequence"/>
</dbReference>
<accession>A0AAD9PYD8</accession>
<evidence type="ECO:0000256" key="3">
    <source>
        <dbReference type="ARBA" id="ARBA00022490"/>
    </source>
</evidence>
<gene>
    <name evidence="7" type="ORF">P5673_028064</name>
</gene>
<keyword evidence="5" id="KW-0677">Repeat</keyword>
<comment type="caution">
    <text evidence="7">The sequence shown here is derived from an EMBL/GenBank/DDBJ whole genome shotgun (WGS) entry which is preliminary data.</text>
</comment>
<dbReference type="InterPro" id="IPR032675">
    <property type="entry name" value="LRR_dom_sf"/>
</dbReference>
<dbReference type="GO" id="GO:0005737">
    <property type="term" value="C:cytoplasm"/>
    <property type="evidence" value="ECO:0007669"/>
    <property type="project" value="UniProtKB-SubCell"/>
</dbReference>
<evidence type="ECO:0000256" key="2">
    <source>
        <dbReference type="ARBA" id="ARBA00014223"/>
    </source>
</evidence>
<evidence type="ECO:0000313" key="8">
    <source>
        <dbReference type="Proteomes" id="UP001249851"/>
    </source>
</evidence>
<dbReference type="PROSITE" id="PS51450">
    <property type="entry name" value="LRR"/>
    <property type="match status" value="2"/>
</dbReference>
<evidence type="ECO:0000256" key="1">
    <source>
        <dbReference type="ARBA" id="ARBA00004496"/>
    </source>
</evidence>
<dbReference type="InterPro" id="IPR001611">
    <property type="entry name" value="Leu-rich_rpt"/>
</dbReference>
<dbReference type="EMBL" id="JARQWQ010000101">
    <property type="protein sequence ID" value="KAK2551136.1"/>
    <property type="molecule type" value="Genomic_DNA"/>
</dbReference>
<feature type="region of interest" description="Disordered" evidence="6">
    <location>
        <begin position="17"/>
        <end position="56"/>
    </location>
</feature>
<keyword evidence="4" id="KW-0433">Leucine-rich repeat</keyword>
<sequence length="193" mass="21947">MSSRSKPLALAAIQANNDIPPPLDFSFKNLSGIQDATDEEPRPGPLKSSKTNTDSGQLKSDAKILRFCYNKICDLQYFNSTLEQLLEKPFDLEWLDLSFNDISTIDEVLLQYPKLKILYLHGNQIDKLSEVDKLGALPELFSITLHGNPIEDIPGYKQYVISVLPQLKVFNTITITNQDRSDASTWKRKFRKK</sequence>
<evidence type="ECO:0000256" key="4">
    <source>
        <dbReference type="ARBA" id="ARBA00022614"/>
    </source>
</evidence>
<dbReference type="AlphaFoldDB" id="A0AAD9PYD8"/>
<reference evidence="7" key="2">
    <citation type="journal article" date="2023" name="Science">
        <title>Genomic signatures of disease resistance in endangered staghorn corals.</title>
        <authorList>
            <person name="Vollmer S.V."/>
            <person name="Selwyn J.D."/>
            <person name="Despard B.A."/>
            <person name="Roesel C.L."/>
        </authorList>
    </citation>
    <scope>NUCLEOTIDE SEQUENCE</scope>
    <source>
        <strain evidence="7">K2</strain>
    </source>
</reference>
<dbReference type="PANTHER" id="PTHR46545">
    <property type="entry name" value="LEUCINE-RICH REPEAT-CONTAINING PROTEIN 51"/>
    <property type="match status" value="1"/>
</dbReference>
<name>A0AAD9PYD8_ACRCE</name>
<dbReference type="SUPFAM" id="SSF52058">
    <property type="entry name" value="L domain-like"/>
    <property type="match status" value="1"/>
</dbReference>
<evidence type="ECO:0000256" key="6">
    <source>
        <dbReference type="SAM" id="MobiDB-lite"/>
    </source>
</evidence>
<reference evidence="7" key="1">
    <citation type="journal article" date="2023" name="G3 (Bethesda)">
        <title>Whole genome assembly and annotation of the endangered Caribbean coral Acropora cervicornis.</title>
        <authorList>
            <person name="Selwyn J.D."/>
            <person name="Vollmer S.V."/>
        </authorList>
    </citation>
    <scope>NUCLEOTIDE SEQUENCE</scope>
    <source>
        <strain evidence="7">K2</strain>
    </source>
</reference>
<evidence type="ECO:0000313" key="7">
    <source>
        <dbReference type="EMBL" id="KAK2551136.1"/>
    </source>
</evidence>
<dbReference type="PANTHER" id="PTHR46545:SF1">
    <property type="entry name" value="LEUCINE-RICH REPEAT-CONTAINING PROTEIN 51"/>
    <property type="match status" value="1"/>
</dbReference>
<dbReference type="Pfam" id="PF14580">
    <property type="entry name" value="LRR_9"/>
    <property type="match status" value="1"/>
</dbReference>
<comment type="subcellular location">
    <subcellularLocation>
        <location evidence="1">Cytoplasm</location>
    </subcellularLocation>
</comment>
<keyword evidence="8" id="KW-1185">Reference proteome</keyword>